<proteinExistence type="predicted"/>
<dbReference type="Proteomes" id="UP001144396">
    <property type="component" value="Unassembled WGS sequence"/>
</dbReference>
<evidence type="ECO:0000313" key="4">
    <source>
        <dbReference type="Proteomes" id="UP001144396"/>
    </source>
</evidence>
<feature type="domain" description="HTH merR-type" evidence="2">
    <location>
        <begin position="32"/>
        <end position="89"/>
    </location>
</feature>
<keyword evidence="4" id="KW-1185">Reference proteome</keyword>
<organism evidence="3 4">
    <name type="scientific">Agromyces rhizosphaerae</name>
    <dbReference type="NCBI Taxonomy" id="88374"/>
    <lineage>
        <taxon>Bacteria</taxon>
        <taxon>Bacillati</taxon>
        <taxon>Actinomycetota</taxon>
        <taxon>Actinomycetes</taxon>
        <taxon>Micrococcales</taxon>
        <taxon>Microbacteriaceae</taxon>
        <taxon>Agromyces</taxon>
    </lineage>
</organism>
<keyword evidence="1" id="KW-0238">DNA-binding</keyword>
<comment type="caution">
    <text evidence="3">The sequence shown here is derived from an EMBL/GenBank/DDBJ whole genome shotgun (WGS) entry which is preliminary data.</text>
</comment>
<name>A0A9W6FR17_9MICO</name>
<dbReference type="SUPFAM" id="SSF46955">
    <property type="entry name" value="Putative DNA-binding domain"/>
    <property type="match status" value="1"/>
</dbReference>
<dbReference type="RefSeq" id="WP_281886993.1">
    <property type="nucleotide sequence ID" value="NZ_BSDP01000001.1"/>
</dbReference>
<evidence type="ECO:0000259" key="2">
    <source>
        <dbReference type="PROSITE" id="PS50937"/>
    </source>
</evidence>
<dbReference type="PROSITE" id="PS50937">
    <property type="entry name" value="HTH_MERR_2"/>
    <property type="match status" value="1"/>
</dbReference>
<dbReference type="SMART" id="SM00422">
    <property type="entry name" value="HTH_MERR"/>
    <property type="match status" value="1"/>
</dbReference>
<protein>
    <submittedName>
        <fullName evidence="3">HTH-type transcriptional regulator</fullName>
    </submittedName>
</protein>
<dbReference type="InterPro" id="IPR000551">
    <property type="entry name" value="MerR-type_HTH_dom"/>
</dbReference>
<dbReference type="PANTHER" id="PTHR30204:SF89">
    <property type="entry name" value="HTH MERR-TYPE DOMAIN-CONTAINING PROTEIN"/>
    <property type="match status" value="1"/>
</dbReference>
<accession>A0A9W6FR17</accession>
<dbReference type="PANTHER" id="PTHR30204">
    <property type="entry name" value="REDOX-CYCLING DRUG-SENSING TRANSCRIPTIONAL ACTIVATOR SOXR"/>
    <property type="match status" value="1"/>
</dbReference>
<evidence type="ECO:0000256" key="1">
    <source>
        <dbReference type="ARBA" id="ARBA00023125"/>
    </source>
</evidence>
<dbReference type="GO" id="GO:0003677">
    <property type="term" value="F:DNA binding"/>
    <property type="evidence" value="ECO:0007669"/>
    <property type="project" value="UniProtKB-KW"/>
</dbReference>
<evidence type="ECO:0000313" key="3">
    <source>
        <dbReference type="EMBL" id="GLI29100.1"/>
    </source>
</evidence>
<dbReference type="InterPro" id="IPR009061">
    <property type="entry name" value="DNA-bd_dom_put_sf"/>
</dbReference>
<gene>
    <name evidence="3" type="ORF">ARHIZOSPH14_33420</name>
</gene>
<dbReference type="CDD" id="cd00592">
    <property type="entry name" value="HTH_MerR-like"/>
    <property type="match status" value="1"/>
</dbReference>
<dbReference type="GO" id="GO:0003700">
    <property type="term" value="F:DNA-binding transcription factor activity"/>
    <property type="evidence" value="ECO:0007669"/>
    <property type="project" value="InterPro"/>
</dbReference>
<dbReference type="Gene3D" id="1.10.1660.10">
    <property type="match status" value="1"/>
</dbReference>
<dbReference type="AlphaFoldDB" id="A0A9W6FR17"/>
<sequence length="230" mass="25493">MPRSAASTRTDGDALLGIGQVLSRLTPEFPELTPSKLRFLEEQGLITPARSESGYRKFCEEDVDRITLILSMQRDHYLPLKVIRTYLEDQDAGREPQLPVPESLPTMLDRSRRLGRDELVREAEATHALLDEAVAASLLPAATTYGEDALVVLRSLAELRSVGIEPRHLRGLRSAAERETVLIQNAVEPIHRRGAASSRAGAAERALEIAGHLESVRSSLIRSAIVRQYR</sequence>
<dbReference type="EMBL" id="BSDP01000001">
    <property type="protein sequence ID" value="GLI29100.1"/>
    <property type="molecule type" value="Genomic_DNA"/>
</dbReference>
<reference evidence="3" key="1">
    <citation type="submission" date="2022-12" db="EMBL/GenBank/DDBJ databases">
        <title>Reference genome sequencing for broad-spectrum identification of bacterial and archaeal isolates by mass spectrometry.</title>
        <authorList>
            <person name="Sekiguchi Y."/>
            <person name="Tourlousse D.M."/>
        </authorList>
    </citation>
    <scope>NUCLEOTIDE SEQUENCE</scope>
    <source>
        <strain evidence="3">14</strain>
    </source>
</reference>
<dbReference type="Pfam" id="PF13411">
    <property type="entry name" value="MerR_1"/>
    <property type="match status" value="1"/>
</dbReference>
<dbReference type="InterPro" id="IPR047057">
    <property type="entry name" value="MerR_fam"/>
</dbReference>